<evidence type="ECO:0000313" key="2">
    <source>
        <dbReference type="Proteomes" id="UP000282297"/>
    </source>
</evidence>
<reference evidence="2" key="1">
    <citation type="submission" date="2018-11" db="EMBL/GenBank/DDBJ databases">
        <title>Proposal to divide the Flavobacteriaceae and reorganize its genera based on Amino Acid Identity values calculated from whole genome sequences.</title>
        <authorList>
            <person name="Nicholson A.C."/>
            <person name="Gulvik C.A."/>
            <person name="Whitney A.M."/>
            <person name="Humrighouse B.W."/>
            <person name="Bell M."/>
            <person name="Holmes B."/>
            <person name="Steigerwalt A.B."/>
            <person name="Villarma A."/>
            <person name="Sheth M."/>
            <person name="Batra D."/>
            <person name="Pryor J."/>
            <person name="Bernardet J.-F."/>
            <person name="Hugo C."/>
            <person name="Kampfer P."/>
            <person name="Newman J.D."/>
            <person name="McQuiston J.R."/>
        </authorList>
    </citation>
    <scope>NUCLEOTIDE SEQUENCE [LARGE SCALE GENOMIC DNA]</scope>
    <source>
        <strain evidence="2">H4753</strain>
    </source>
</reference>
<dbReference type="Proteomes" id="UP000282297">
    <property type="component" value="Chromosome"/>
</dbReference>
<proteinExistence type="predicted"/>
<evidence type="ECO:0000313" key="1">
    <source>
        <dbReference type="EMBL" id="AZI20150.1"/>
    </source>
</evidence>
<name>A0A3G8WG50_9FLAO</name>
<sequence>MEEVKNFYEIISQFQRTWPIDRVQKMELHEYTNLNKSDSFCYWLEARSVGAGSIWGGSAFKFGIYEKNNKSTKFNSLGRLSDDDYAWMEKYGSDRSMVIICGEKQP</sequence>
<organism evidence="1 2">
    <name type="scientific">Chryseobacterium taklimakanense</name>
    <dbReference type="NCBI Taxonomy" id="536441"/>
    <lineage>
        <taxon>Bacteria</taxon>
        <taxon>Pseudomonadati</taxon>
        <taxon>Bacteroidota</taxon>
        <taxon>Flavobacteriia</taxon>
        <taxon>Flavobacteriales</taxon>
        <taxon>Weeksellaceae</taxon>
        <taxon>Chryseobacterium group</taxon>
        <taxon>Chryseobacterium</taxon>
    </lineage>
</organism>
<protein>
    <submittedName>
        <fullName evidence="1">Uncharacterized protein</fullName>
    </submittedName>
</protein>
<dbReference type="AlphaFoldDB" id="A0A3G8WG50"/>
<dbReference type="RefSeq" id="WP_124784369.1">
    <property type="nucleotide sequence ID" value="NZ_CP034171.1"/>
</dbReference>
<dbReference type="EMBL" id="CP034171">
    <property type="protein sequence ID" value="AZI20150.1"/>
    <property type="molecule type" value="Genomic_DNA"/>
</dbReference>
<accession>A0A3G8WG50</accession>
<gene>
    <name evidence="1" type="ORF">EIH08_04940</name>
</gene>